<evidence type="ECO:0000313" key="3">
    <source>
        <dbReference type="EMBL" id="ONG56653.1"/>
    </source>
</evidence>
<accession>A0A1V2H5M4</accession>
<feature type="domain" description="SIS" evidence="2">
    <location>
        <begin position="136"/>
        <end position="274"/>
    </location>
</feature>
<dbReference type="Gene3D" id="3.40.50.10490">
    <property type="entry name" value="Glucose-6-phosphate isomerase like protein, domain 1"/>
    <property type="match status" value="1"/>
</dbReference>
<dbReference type="SUPFAM" id="SSF46689">
    <property type="entry name" value="Homeodomain-like"/>
    <property type="match status" value="1"/>
</dbReference>
<dbReference type="PANTHER" id="PTHR30514:SF18">
    <property type="entry name" value="RPIR-FAMILY TRANSCRIPTIONAL REGULATOR"/>
    <property type="match status" value="1"/>
</dbReference>
<gene>
    <name evidence="3" type="ORF">BKE38_05630</name>
</gene>
<dbReference type="GO" id="GO:0097367">
    <property type="term" value="F:carbohydrate derivative binding"/>
    <property type="evidence" value="ECO:0007669"/>
    <property type="project" value="InterPro"/>
</dbReference>
<dbReference type="Proteomes" id="UP000188879">
    <property type="component" value="Unassembled WGS sequence"/>
</dbReference>
<keyword evidence="4" id="KW-1185">Reference proteome</keyword>
<dbReference type="PROSITE" id="PS51071">
    <property type="entry name" value="HTH_RPIR"/>
    <property type="match status" value="1"/>
</dbReference>
<dbReference type="RefSeq" id="WP_076956412.1">
    <property type="nucleotide sequence ID" value="NZ_MLCO01000038.1"/>
</dbReference>
<dbReference type="InterPro" id="IPR001347">
    <property type="entry name" value="SIS_dom"/>
</dbReference>
<dbReference type="GO" id="GO:0003677">
    <property type="term" value="F:DNA binding"/>
    <property type="evidence" value="ECO:0007669"/>
    <property type="project" value="InterPro"/>
</dbReference>
<dbReference type="InterPro" id="IPR009057">
    <property type="entry name" value="Homeodomain-like_sf"/>
</dbReference>
<name>A0A1V2H5M4_9PROT</name>
<proteinExistence type="predicted"/>
<dbReference type="InterPro" id="IPR000281">
    <property type="entry name" value="HTH_RpiR"/>
</dbReference>
<evidence type="ECO:0000259" key="1">
    <source>
        <dbReference type="PROSITE" id="PS51071"/>
    </source>
</evidence>
<dbReference type="InterPro" id="IPR047640">
    <property type="entry name" value="RpiR-like"/>
</dbReference>
<dbReference type="GO" id="GO:0003700">
    <property type="term" value="F:DNA-binding transcription factor activity"/>
    <property type="evidence" value="ECO:0007669"/>
    <property type="project" value="InterPro"/>
</dbReference>
<dbReference type="AlphaFoldDB" id="A0A1V2H5M4"/>
<comment type="caution">
    <text evidence="3">The sequence shown here is derived from an EMBL/GenBank/DDBJ whole genome shotgun (WGS) entry which is preliminary data.</text>
</comment>
<protein>
    <recommendedName>
        <fullName evidence="5">RpiR family transcriptional regulator</fullName>
    </recommendedName>
</protein>
<dbReference type="PANTHER" id="PTHR30514">
    <property type="entry name" value="GLUCOKINASE"/>
    <property type="match status" value="1"/>
</dbReference>
<dbReference type="PROSITE" id="PS51464">
    <property type="entry name" value="SIS"/>
    <property type="match status" value="1"/>
</dbReference>
<dbReference type="InterPro" id="IPR046348">
    <property type="entry name" value="SIS_dom_sf"/>
</dbReference>
<dbReference type="Gene3D" id="1.10.10.10">
    <property type="entry name" value="Winged helix-like DNA-binding domain superfamily/Winged helix DNA-binding domain"/>
    <property type="match status" value="1"/>
</dbReference>
<dbReference type="SUPFAM" id="SSF53697">
    <property type="entry name" value="SIS domain"/>
    <property type="match status" value="1"/>
</dbReference>
<sequence length="312" mass="32295">MTPPESVTDALAALLPALSGPIAAAARHMLAHPEDVAVFSMRELARRVEVPPATLVRLAQRLGLPGYDALRRHYVESVRRGHVGGIGGIAATRNHNSARTLAAAEAGGFAEAFLAAEQEVLRQALRGLAAAPVEEAVALLAEARRVHVAGRRTAFSTAYALAYTLHKARPDVVLVGDMAGVSEAALQDVVPGDVLVVVTFAPFSRPVIGMAERAAAAGARIIAIVEAAIPPLKRLAGPLIFIAPTQGGAFPESTNGALAIANLLVARVVARLGPAAERRIAADERRILAGGEFLLAGPRSGRKLRGTPPGAG</sequence>
<evidence type="ECO:0000313" key="4">
    <source>
        <dbReference type="Proteomes" id="UP000188879"/>
    </source>
</evidence>
<dbReference type="EMBL" id="MLCO01000038">
    <property type="protein sequence ID" value="ONG56653.1"/>
    <property type="molecule type" value="Genomic_DNA"/>
</dbReference>
<feature type="domain" description="HTH rpiR-type" evidence="1">
    <location>
        <begin position="5"/>
        <end position="81"/>
    </location>
</feature>
<dbReference type="Pfam" id="PF01418">
    <property type="entry name" value="HTH_6"/>
    <property type="match status" value="1"/>
</dbReference>
<evidence type="ECO:0008006" key="5">
    <source>
        <dbReference type="Google" id="ProtNLM"/>
    </source>
</evidence>
<organism evidence="3 4">
    <name type="scientific">Teichococcus deserti</name>
    <dbReference type="NCBI Taxonomy" id="1817963"/>
    <lineage>
        <taxon>Bacteria</taxon>
        <taxon>Pseudomonadati</taxon>
        <taxon>Pseudomonadota</taxon>
        <taxon>Alphaproteobacteria</taxon>
        <taxon>Acetobacterales</taxon>
        <taxon>Roseomonadaceae</taxon>
        <taxon>Roseomonas</taxon>
    </lineage>
</organism>
<dbReference type="GO" id="GO:1901135">
    <property type="term" value="P:carbohydrate derivative metabolic process"/>
    <property type="evidence" value="ECO:0007669"/>
    <property type="project" value="InterPro"/>
</dbReference>
<evidence type="ECO:0000259" key="2">
    <source>
        <dbReference type="PROSITE" id="PS51464"/>
    </source>
</evidence>
<dbReference type="Pfam" id="PF01380">
    <property type="entry name" value="SIS"/>
    <property type="match status" value="1"/>
</dbReference>
<reference evidence="3 4" key="1">
    <citation type="submission" date="2016-10" db="EMBL/GenBank/DDBJ databases">
        <title>Draft Genome sequence of Roseomonas sp. strain M3.</title>
        <authorList>
            <person name="Subhash Y."/>
            <person name="Lee S."/>
        </authorList>
    </citation>
    <scope>NUCLEOTIDE SEQUENCE [LARGE SCALE GENOMIC DNA]</scope>
    <source>
        <strain evidence="3 4">M3</strain>
    </source>
</reference>
<dbReference type="InterPro" id="IPR036388">
    <property type="entry name" value="WH-like_DNA-bd_sf"/>
</dbReference>